<keyword evidence="2" id="KW-1133">Transmembrane helix</keyword>
<evidence type="ECO:0000313" key="4">
    <source>
        <dbReference type="Proteomes" id="UP000008021"/>
    </source>
</evidence>
<dbReference type="Pfam" id="PF07343">
    <property type="entry name" value="DUF1475"/>
    <property type="match status" value="1"/>
</dbReference>
<feature type="transmembrane region" description="Helical" evidence="2">
    <location>
        <begin position="175"/>
        <end position="194"/>
    </location>
</feature>
<dbReference type="HOGENOM" id="CLU_728407_0_0_1"/>
<sequence>MAAAGSIGVYKAVFAALGALMLGTLVYTCVTDGSPFRLELLTPWLVATLIDFYVNVTAISTWVIYKEVNWISSFFWVVLLYCFGSIATCAYVVVKLFEIKTSGPSQDPLDLLFLSILGAMMAAVVIYTVITDGLPFRKDLLTPWMAATLLDFYINVFAISVWVAHKESNWISTAIWICLLICFGSITTCGYIVIQLFQVSYQDPIYHSPAPSPSPPPSPPRHRRLLLEVVLLAVAVAATRISPPRRVTAAKSYPPPPAPPRRPALGLGRLCDRLGPKPPVGIRRQPRCAVVAISTCQPFRSTAIAVGYHPSSRSSSRQSRLAVTALPHSPHRAKDEDNVGASIPSLNRGPRRYPTPSTSPAVHRRSSPVDDEHLHPSILP</sequence>
<keyword evidence="2" id="KW-0472">Membrane</keyword>
<proteinExistence type="predicted"/>
<feature type="compositionally biased region" description="Pro residues" evidence="1">
    <location>
        <begin position="253"/>
        <end position="262"/>
    </location>
</feature>
<organism evidence="3">
    <name type="scientific">Oryza meridionalis</name>
    <dbReference type="NCBI Taxonomy" id="40149"/>
    <lineage>
        <taxon>Eukaryota</taxon>
        <taxon>Viridiplantae</taxon>
        <taxon>Streptophyta</taxon>
        <taxon>Embryophyta</taxon>
        <taxon>Tracheophyta</taxon>
        <taxon>Spermatophyta</taxon>
        <taxon>Magnoliopsida</taxon>
        <taxon>Liliopsida</taxon>
        <taxon>Poales</taxon>
        <taxon>Poaceae</taxon>
        <taxon>BOP clade</taxon>
        <taxon>Oryzoideae</taxon>
        <taxon>Oryzeae</taxon>
        <taxon>Oryzinae</taxon>
        <taxon>Oryza</taxon>
    </lineage>
</organism>
<reference evidence="3" key="1">
    <citation type="submission" date="2015-04" db="UniProtKB">
        <authorList>
            <consortium name="EnsemblPlants"/>
        </authorList>
    </citation>
    <scope>IDENTIFICATION</scope>
</reference>
<reference evidence="3" key="2">
    <citation type="submission" date="2018-05" db="EMBL/GenBank/DDBJ databases">
        <title>OmerRS3 (Oryza meridionalis Reference Sequence Version 3).</title>
        <authorList>
            <person name="Zhang J."/>
            <person name="Kudrna D."/>
            <person name="Lee S."/>
            <person name="Talag J."/>
            <person name="Welchert J."/>
            <person name="Wing R.A."/>
        </authorList>
    </citation>
    <scope>NUCLEOTIDE SEQUENCE [LARGE SCALE GENOMIC DNA]</scope>
    <source>
        <strain evidence="3">cv. OR44</strain>
    </source>
</reference>
<dbReference type="Proteomes" id="UP000008021">
    <property type="component" value="Chromosome 6"/>
</dbReference>
<dbReference type="eggNOG" id="ENOG502QTGN">
    <property type="taxonomic scope" value="Eukaryota"/>
</dbReference>
<feature type="transmembrane region" description="Helical" evidence="2">
    <location>
        <begin position="12"/>
        <end position="30"/>
    </location>
</feature>
<name>A0A0E0E364_9ORYZ</name>
<dbReference type="EnsemblPlants" id="OMERI06G19650.1">
    <property type="protein sequence ID" value="OMERI06G19650.1"/>
    <property type="gene ID" value="OMERI06G19650"/>
</dbReference>
<feature type="transmembrane region" description="Helical" evidence="2">
    <location>
        <begin position="109"/>
        <end position="130"/>
    </location>
</feature>
<protein>
    <submittedName>
        <fullName evidence="3">Uncharacterized protein</fullName>
    </submittedName>
</protein>
<dbReference type="STRING" id="40149.A0A0E0E364"/>
<dbReference type="Gramene" id="OMERI06G19650.1">
    <property type="protein sequence ID" value="OMERI06G19650.1"/>
    <property type="gene ID" value="OMERI06G19650"/>
</dbReference>
<feature type="transmembrane region" description="Helical" evidence="2">
    <location>
        <begin position="42"/>
        <end position="65"/>
    </location>
</feature>
<evidence type="ECO:0000313" key="3">
    <source>
        <dbReference type="EnsemblPlants" id="OMERI06G19650.1"/>
    </source>
</evidence>
<dbReference type="AlphaFoldDB" id="A0A0E0E364"/>
<dbReference type="InterPro" id="IPR009943">
    <property type="entry name" value="DUF1475"/>
</dbReference>
<feature type="region of interest" description="Disordered" evidence="1">
    <location>
        <begin position="246"/>
        <end position="269"/>
    </location>
</feature>
<keyword evidence="2" id="KW-0812">Transmembrane</keyword>
<accession>A0A0E0E364</accession>
<feature type="compositionally biased region" description="Basic and acidic residues" evidence="1">
    <location>
        <begin position="367"/>
        <end position="380"/>
    </location>
</feature>
<feature type="compositionally biased region" description="Low complexity" evidence="1">
    <location>
        <begin position="311"/>
        <end position="320"/>
    </location>
</feature>
<feature type="transmembrane region" description="Helical" evidence="2">
    <location>
        <begin position="71"/>
        <end position="97"/>
    </location>
</feature>
<keyword evidence="4" id="KW-1185">Reference proteome</keyword>
<dbReference type="PANTHER" id="PTHR36318">
    <property type="entry name" value="OS06G0581300 PROTEIN"/>
    <property type="match status" value="1"/>
</dbReference>
<evidence type="ECO:0000256" key="2">
    <source>
        <dbReference type="SAM" id="Phobius"/>
    </source>
</evidence>
<feature type="transmembrane region" description="Helical" evidence="2">
    <location>
        <begin position="142"/>
        <end position="163"/>
    </location>
</feature>
<feature type="region of interest" description="Disordered" evidence="1">
    <location>
        <begin position="309"/>
        <end position="380"/>
    </location>
</feature>
<dbReference type="PANTHER" id="PTHR36318:SF3">
    <property type="entry name" value="OS06G0581300 PROTEIN"/>
    <property type="match status" value="1"/>
</dbReference>
<evidence type="ECO:0000256" key="1">
    <source>
        <dbReference type="SAM" id="MobiDB-lite"/>
    </source>
</evidence>